<dbReference type="AlphaFoldDB" id="A0A834MEL1"/>
<feature type="compositionally biased region" description="Basic and acidic residues" evidence="1">
    <location>
        <begin position="1"/>
        <end position="19"/>
    </location>
</feature>
<gene>
    <name evidence="2" type="ORF">GWI33_009612</name>
</gene>
<evidence type="ECO:0000256" key="1">
    <source>
        <dbReference type="SAM" id="MobiDB-lite"/>
    </source>
</evidence>
<evidence type="ECO:0000313" key="3">
    <source>
        <dbReference type="Proteomes" id="UP000625711"/>
    </source>
</evidence>
<reference evidence="2" key="1">
    <citation type="submission" date="2020-08" db="EMBL/GenBank/DDBJ databases">
        <title>Genome sequencing and assembly of the red palm weevil Rhynchophorus ferrugineus.</title>
        <authorList>
            <person name="Dias G.B."/>
            <person name="Bergman C.M."/>
            <person name="Manee M."/>
        </authorList>
    </citation>
    <scope>NUCLEOTIDE SEQUENCE</scope>
    <source>
        <strain evidence="2">AA-2017</strain>
        <tissue evidence="2">Whole larva</tissue>
    </source>
</reference>
<sequence>REKRDGVSVRSREIPVARGERKRRKSGNGPQPWLQNVAAAICVIMQAVTVKEPGGRSESRVPRNSVRFFRSFVLSKGGLIGVEEGSMMEQ</sequence>
<proteinExistence type="predicted"/>
<organism evidence="2 3">
    <name type="scientific">Rhynchophorus ferrugineus</name>
    <name type="common">Red palm weevil</name>
    <name type="synonym">Curculio ferrugineus</name>
    <dbReference type="NCBI Taxonomy" id="354439"/>
    <lineage>
        <taxon>Eukaryota</taxon>
        <taxon>Metazoa</taxon>
        <taxon>Ecdysozoa</taxon>
        <taxon>Arthropoda</taxon>
        <taxon>Hexapoda</taxon>
        <taxon>Insecta</taxon>
        <taxon>Pterygota</taxon>
        <taxon>Neoptera</taxon>
        <taxon>Endopterygota</taxon>
        <taxon>Coleoptera</taxon>
        <taxon>Polyphaga</taxon>
        <taxon>Cucujiformia</taxon>
        <taxon>Curculionidae</taxon>
        <taxon>Dryophthorinae</taxon>
        <taxon>Rhynchophorus</taxon>
    </lineage>
</organism>
<keyword evidence="3" id="KW-1185">Reference proteome</keyword>
<accession>A0A834MEL1</accession>
<protein>
    <submittedName>
        <fullName evidence="2">Uncharacterized protein</fullName>
    </submittedName>
</protein>
<comment type="caution">
    <text evidence="2">The sequence shown here is derived from an EMBL/GenBank/DDBJ whole genome shotgun (WGS) entry which is preliminary data.</text>
</comment>
<evidence type="ECO:0000313" key="2">
    <source>
        <dbReference type="EMBL" id="KAF7276960.1"/>
    </source>
</evidence>
<name>A0A834MEL1_RHYFE</name>
<feature type="non-terminal residue" evidence="2">
    <location>
        <position position="1"/>
    </location>
</feature>
<dbReference type="Proteomes" id="UP000625711">
    <property type="component" value="Unassembled WGS sequence"/>
</dbReference>
<feature type="region of interest" description="Disordered" evidence="1">
    <location>
        <begin position="1"/>
        <end position="32"/>
    </location>
</feature>
<dbReference type="EMBL" id="JAACXV010004877">
    <property type="protein sequence ID" value="KAF7276960.1"/>
    <property type="molecule type" value="Genomic_DNA"/>
</dbReference>